<dbReference type="RefSeq" id="WP_115849527.1">
    <property type="nucleotide sequence ID" value="NZ_QTUC01000001.1"/>
</dbReference>
<dbReference type="AlphaFoldDB" id="A0A3D9V1Y3"/>
<evidence type="ECO:0000313" key="7">
    <source>
        <dbReference type="Proteomes" id="UP000256485"/>
    </source>
</evidence>
<dbReference type="PANTHER" id="PTHR43408">
    <property type="entry name" value="FMN REDUCTASE (NADPH)"/>
    <property type="match status" value="1"/>
</dbReference>
<gene>
    <name evidence="6" type="ORF">DFJ64_1190</name>
</gene>
<dbReference type="Gene3D" id="3.40.50.360">
    <property type="match status" value="1"/>
</dbReference>
<evidence type="ECO:0000256" key="3">
    <source>
        <dbReference type="ARBA" id="ARBA00023002"/>
    </source>
</evidence>
<dbReference type="SUPFAM" id="SSF52218">
    <property type="entry name" value="Flavoproteins"/>
    <property type="match status" value="1"/>
</dbReference>
<dbReference type="Proteomes" id="UP000256485">
    <property type="component" value="Unassembled WGS sequence"/>
</dbReference>
<name>A0A3D9V1Y3_THECX</name>
<sequence length="207" mass="21603">MTVPETTRDGASTARPDTRNGKPRVVVLCGNPRPRSRTLAAAETFASALVARLRGDTTLDGSSHAWGNDAVAVVDVAKLGGAVIEGSPDVDAALATVRDAPVLVVATPVYKASYTGLLKAFLDRLAGGALAGVVAIPFTVAGSPIHRLVADVHLRPLLVELGASVPTRAFTIEEPDLDNLASVIDRWLEDNVRLVRDLVSSSVPLKG</sequence>
<feature type="region of interest" description="Disordered" evidence="4">
    <location>
        <begin position="1"/>
        <end position="22"/>
    </location>
</feature>
<reference evidence="6 7" key="1">
    <citation type="submission" date="2018-08" db="EMBL/GenBank/DDBJ databases">
        <title>Sequencing the genomes of 1000 actinobacteria strains.</title>
        <authorList>
            <person name="Klenk H.-P."/>
        </authorList>
    </citation>
    <scope>NUCLEOTIDE SEQUENCE [LARGE SCALE GENOMIC DNA]</scope>
    <source>
        <strain evidence="6 7">DSM 22891</strain>
    </source>
</reference>
<evidence type="ECO:0000256" key="1">
    <source>
        <dbReference type="ARBA" id="ARBA00022630"/>
    </source>
</evidence>
<dbReference type="Pfam" id="PF03358">
    <property type="entry name" value="FMN_red"/>
    <property type="match status" value="1"/>
</dbReference>
<comment type="caution">
    <text evidence="6">The sequence shown here is derived from an EMBL/GenBank/DDBJ whole genome shotgun (WGS) entry which is preliminary data.</text>
</comment>
<dbReference type="EMBL" id="QTUC01000001">
    <property type="protein sequence ID" value="REF35798.1"/>
    <property type="molecule type" value="Genomic_DNA"/>
</dbReference>
<evidence type="ECO:0000313" key="6">
    <source>
        <dbReference type="EMBL" id="REF35798.1"/>
    </source>
</evidence>
<accession>A0A3D9V1Y3</accession>
<dbReference type="InterPro" id="IPR029039">
    <property type="entry name" value="Flavoprotein-like_sf"/>
</dbReference>
<dbReference type="GO" id="GO:0016491">
    <property type="term" value="F:oxidoreductase activity"/>
    <property type="evidence" value="ECO:0007669"/>
    <property type="project" value="UniProtKB-KW"/>
</dbReference>
<evidence type="ECO:0000256" key="2">
    <source>
        <dbReference type="ARBA" id="ARBA00022643"/>
    </source>
</evidence>
<dbReference type="OrthoDB" id="1643408at2"/>
<keyword evidence="1" id="KW-0285">Flavoprotein</keyword>
<dbReference type="InterPro" id="IPR051814">
    <property type="entry name" value="NAD(P)H-dep_FMN_reductase"/>
</dbReference>
<protein>
    <submittedName>
        <fullName evidence="6">FMN reductase</fullName>
    </submittedName>
</protein>
<proteinExistence type="predicted"/>
<evidence type="ECO:0000256" key="4">
    <source>
        <dbReference type="SAM" id="MobiDB-lite"/>
    </source>
</evidence>
<dbReference type="InterPro" id="IPR005025">
    <property type="entry name" value="FMN_Rdtase-like_dom"/>
</dbReference>
<keyword evidence="2" id="KW-0288">FMN</keyword>
<keyword evidence="3" id="KW-0560">Oxidoreductase</keyword>
<organism evidence="6 7">
    <name type="scientific">Thermasporomyces composti</name>
    <dbReference type="NCBI Taxonomy" id="696763"/>
    <lineage>
        <taxon>Bacteria</taxon>
        <taxon>Bacillati</taxon>
        <taxon>Actinomycetota</taxon>
        <taxon>Actinomycetes</taxon>
        <taxon>Propionibacteriales</taxon>
        <taxon>Nocardioidaceae</taxon>
        <taxon>Thermasporomyces</taxon>
    </lineage>
</organism>
<keyword evidence="7" id="KW-1185">Reference proteome</keyword>
<feature type="domain" description="NADPH-dependent FMN reductase-like" evidence="5">
    <location>
        <begin position="23"/>
        <end position="172"/>
    </location>
</feature>
<dbReference type="PANTHER" id="PTHR43408:SF2">
    <property type="entry name" value="FMN REDUCTASE (NADPH)"/>
    <property type="match status" value="1"/>
</dbReference>
<evidence type="ECO:0000259" key="5">
    <source>
        <dbReference type="Pfam" id="PF03358"/>
    </source>
</evidence>